<sequence>MAVNTPKKRQTPRHAAAAAQGTGDWETVNRVVFPTSDEDMTMPLYAIEWTRPKLDEDVVNPFADFYSLDFGAMNESELRRLLNGNKRPIANASDAVFTVTGRTAITIHTGRHASFCTYFNAFPASYWRRWTPVRSVRFTAQVKGAGALALMRSTGRGLLHPVETVPIDSPQAFTEVSVEMGMDGLLDGGFFWFDAKATDTSALYIADACWEVPTAQRPNDLHPFSIAITTFNRPSYCLRQLRAIAANADVRARLDTIYCTDQGTDHVCDQPDFDETADELGTQLTYIQQANLGGSGGFSRGMYETLKAGTSAHTLLLDDDAISEPESIIRAVQFADYCNTPTIVGGGMLHLDNRTVMYAQGERVDMREMRMFPAVGAEYNHDYAQFPLRDCPKLHRRFNVDFNGWWLCLIPTACMKQIGLSMPAFIKFDDIEYGLRAKEHGFHTVSLPGVAVWHQAWHDKDPGRTWEEYFNNRNRWVCALLHAEKPSPIMAYQMAYGDANLGLRFIYSGIKLRHIALRDVMRGPQYMLDTVHTQLNTVRELRKGFSDTDLKPNLTDFPEAKAEFEPHAVPKSKAAVQKECFKVVLKSLISRTDGTHDERPAIAVPAKDATWHAFQGQSSVLVTSADGNSASWCRRNNPLFRKQFMRGLYLSKEFFKRWDRLAAEYKAANIASVEHWEQIFRNPR</sequence>
<dbReference type="EMBL" id="CP002915">
    <property type="protein sequence ID" value="AEK30979.1"/>
    <property type="molecule type" value="Genomic_DNA"/>
</dbReference>
<dbReference type="GeneID" id="29695306"/>
<evidence type="ECO:0000313" key="9">
    <source>
        <dbReference type="Proteomes" id="UP000008394"/>
    </source>
</evidence>
<protein>
    <recommendedName>
        <fullName evidence="10">Glycosyl transferase family 2</fullName>
    </recommendedName>
</protein>
<evidence type="ECO:0000259" key="6">
    <source>
        <dbReference type="Pfam" id="PF17994"/>
    </source>
</evidence>
<keyword evidence="3" id="KW-0328">Glycosyltransferase</keyword>
<dbReference type="SUPFAM" id="SSF53448">
    <property type="entry name" value="Nucleotide-diphospho-sugar transferases"/>
    <property type="match status" value="1"/>
</dbReference>
<dbReference type="GO" id="GO:0016757">
    <property type="term" value="F:glycosyltransferase activity"/>
    <property type="evidence" value="ECO:0007669"/>
    <property type="project" value="UniProtKB-KW"/>
</dbReference>
<dbReference type="PANTHER" id="PTHR43179:SF12">
    <property type="entry name" value="GALACTOFURANOSYLTRANSFERASE GLFT2"/>
    <property type="match status" value="1"/>
</dbReference>
<evidence type="ECO:0000256" key="2">
    <source>
        <dbReference type="ARBA" id="ARBA00006739"/>
    </source>
</evidence>
<keyword evidence="4" id="KW-0808">Transferase</keyword>
<feature type="compositionally biased region" description="Basic residues" evidence="5">
    <location>
        <begin position="1"/>
        <end position="12"/>
    </location>
</feature>
<dbReference type="AlphaFoldDB" id="A0A806FKS6"/>
<dbReference type="KEGG" id="bnm:BALAC2494_01233"/>
<dbReference type="InterPro" id="IPR040492">
    <property type="entry name" value="GlfT2_N"/>
</dbReference>
<feature type="region of interest" description="Disordered" evidence="5">
    <location>
        <begin position="1"/>
        <end position="22"/>
    </location>
</feature>
<evidence type="ECO:0000259" key="7">
    <source>
        <dbReference type="Pfam" id="PF19320"/>
    </source>
</evidence>
<comment type="pathway">
    <text evidence="1">Cell wall biogenesis; cell wall polysaccharide biosynthesis.</text>
</comment>
<evidence type="ECO:0008006" key="10">
    <source>
        <dbReference type="Google" id="ProtNLM"/>
    </source>
</evidence>
<gene>
    <name evidence="8" type="ORF">BALAC2494_01233</name>
</gene>
<evidence type="ECO:0000256" key="5">
    <source>
        <dbReference type="SAM" id="MobiDB-lite"/>
    </source>
</evidence>
<accession>A0A806FKS6</accession>
<dbReference type="InterPro" id="IPR029044">
    <property type="entry name" value="Nucleotide-diphossugar_trans"/>
</dbReference>
<evidence type="ECO:0000313" key="8">
    <source>
        <dbReference type="EMBL" id="AEK30979.1"/>
    </source>
</evidence>
<feature type="domain" description="Galactofuranosyltransferase GlfT2 N-terminal" evidence="6">
    <location>
        <begin position="97"/>
        <end position="212"/>
    </location>
</feature>
<evidence type="ECO:0000256" key="4">
    <source>
        <dbReference type="ARBA" id="ARBA00022679"/>
    </source>
</evidence>
<organism evidence="8 9">
    <name type="scientific">Bifidobacterium animalis subsp. lactis CNCM I-2494</name>
    <dbReference type="NCBI Taxonomy" id="1042403"/>
    <lineage>
        <taxon>Bacteria</taxon>
        <taxon>Bacillati</taxon>
        <taxon>Actinomycetota</taxon>
        <taxon>Actinomycetes</taxon>
        <taxon>Bifidobacteriales</taxon>
        <taxon>Bifidobacteriaceae</taxon>
        <taxon>Bifidobacterium</taxon>
    </lineage>
</organism>
<dbReference type="PANTHER" id="PTHR43179">
    <property type="entry name" value="RHAMNOSYLTRANSFERASE WBBL"/>
    <property type="match status" value="1"/>
</dbReference>
<dbReference type="RefSeq" id="WP_004219218.1">
    <property type="nucleotide sequence ID" value="NC_017215.1"/>
</dbReference>
<proteinExistence type="inferred from homology"/>
<name>A0A806FKS6_BIFAN</name>
<dbReference type="Pfam" id="PF13641">
    <property type="entry name" value="Glyco_tranf_2_3"/>
    <property type="match status" value="1"/>
</dbReference>
<reference evidence="8 9" key="1">
    <citation type="journal article" date="2011" name="J. Bacteriol.">
        <title>Genome Sequence of the Probiotic Strain Bifidobacterium animalis subsp. lactis CNCM I-2494.</title>
        <authorList>
            <person name="Chervaux C."/>
            <person name="Grimaldi C."/>
            <person name="Bolotin A."/>
            <person name="Quinquis B."/>
            <person name="Legrain-Raspaud S."/>
            <person name="van Hylckama Vlieg J.E."/>
            <person name="Denariaz G."/>
            <person name="Smokvina T."/>
        </authorList>
    </citation>
    <scope>NUCLEOTIDE SEQUENCE [LARGE SCALE GENOMIC DNA]</scope>
    <source>
        <strain evidence="8 9">CNCM I-2494</strain>
    </source>
</reference>
<dbReference type="Gene3D" id="3.90.550.60">
    <property type="match status" value="1"/>
</dbReference>
<comment type="similarity">
    <text evidence="2">Belongs to the glycosyltransferase 2 family.</text>
</comment>
<dbReference type="Pfam" id="PF17994">
    <property type="entry name" value="Glft2_N"/>
    <property type="match status" value="1"/>
</dbReference>
<evidence type="ECO:0000256" key="3">
    <source>
        <dbReference type="ARBA" id="ARBA00022676"/>
    </source>
</evidence>
<evidence type="ECO:0000256" key="1">
    <source>
        <dbReference type="ARBA" id="ARBA00004776"/>
    </source>
</evidence>
<dbReference type="InterPro" id="IPR045699">
    <property type="entry name" value="GlfT2_C"/>
</dbReference>
<dbReference type="Pfam" id="PF19320">
    <property type="entry name" value="GlfT2_domain3"/>
    <property type="match status" value="1"/>
</dbReference>
<feature type="domain" description="Galactofuranosyltransferase-2 C-terminal" evidence="7">
    <location>
        <begin position="504"/>
        <end position="681"/>
    </location>
</feature>
<dbReference type="Proteomes" id="UP000008394">
    <property type="component" value="Chromosome"/>
</dbReference>